<keyword evidence="11" id="KW-1185">Reference proteome</keyword>
<protein>
    <submittedName>
        <fullName evidence="10">Rab gdp/gtp exchange factor</fullName>
    </submittedName>
</protein>
<comment type="similarity">
    <text evidence="2">Belongs to the GAPVD1 family.</text>
</comment>
<dbReference type="InterPro" id="IPR001936">
    <property type="entry name" value="RasGAP_dom"/>
</dbReference>
<keyword evidence="6" id="KW-0175">Coiled coil</keyword>
<evidence type="ECO:0000256" key="3">
    <source>
        <dbReference type="ARBA" id="ARBA00022583"/>
    </source>
</evidence>
<evidence type="ECO:0000313" key="11">
    <source>
        <dbReference type="Proteomes" id="UP001149090"/>
    </source>
</evidence>
<organism evidence="10 11">
    <name type="scientific">Anaeramoeba ignava</name>
    <name type="common">Anaerobic marine amoeba</name>
    <dbReference type="NCBI Taxonomy" id="1746090"/>
    <lineage>
        <taxon>Eukaryota</taxon>
        <taxon>Metamonada</taxon>
        <taxon>Anaeramoebidae</taxon>
        <taxon>Anaeramoeba</taxon>
    </lineage>
</organism>
<evidence type="ECO:0000313" key="10">
    <source>
        <dbReference type="EMBL" id="KAJ5078795.1"/>
    </source>
</evidence>
<dbReference type="Gene3D" id="1.10.506.10">
    <property type="entry name" value="GTPase Activation - p120gap, domain 1"/>
    <property type="match status" value="2"/>
</dbReference>
<dbReference type="AlphaFoldDB" id="A0A9Q0LVU0"/>
<dbReference type="GO" id="GO:0031267">
    <property type="term" value="F:small GTPase binding"/>
    <property type="evidence" value="ECO:0007669"/>
    <property type="project" value="TreeGrafter"/>
</dbReference>
<feature type="compositionally biased region" description="Acidic residues" evidence="7">
    <location>
        <begin position="859"/>
        <end position="868"/>
    </location>
</feature>
<dbReference type="SUPFAM" id="SSF48350">
    <property type="entry name" value="GTPase activation domain, GAP"/>
    <property type="match status" value="1"/>
</dbReference>
<comment type="caution">
    <text evidence="10">The sequence shown here is derived from an EMBL/GenBank/DDBJ whole genome shotgun (WGS) entry which is preliminary data.</text>
</comment>
<feature type="region of interest" description="Disordered" evidence="7">
    <location>
        <begin position="852"/>
        <end position="886"/>
    </location>
</feature>
<keyword evidence="3" id="KW-0254">Endocytosis</keyword>
<name>A0A9Q0LVU0_ANAIG</name>
<feature type="coiled-coil region" evidence="6">
    <location>
        <begin position="19"/>
        <end position="57"/>
    </location>
</feature>
<gene>
    <name evidence="10" type="ORF">M0811_04518</name>
</gene>
<proteinExistence type="inferred from homology"/>
<dbReference type="InterPro" id="IPR045046">
    <property type="entry name" value="Vps9-like"/>
</dbReference>
<dbReference type="InterPro" id="IPR037191">
    <property type="entry name" value="VPS9_dom_sf"/>
</dbReference>
<dbReference type="OrthoDB" id="10264848at2759"/>
<dbReference type="Pfam" id="PF02204">
    <property type="entry name" value="VPS9"/>
    <property type="match status" value="1"/>
</dbReference>
<dbReference type="GO" id="GO:0030139">
    <property type="term" value="C:endocytic vesicle"/>
    <property type="evidence" value="ECO:0007669"/>
    <property type="project" value="TreeGrafter"/>
</dbReference>
<evidence type="ECO:0000256" key="7">
    <source>
        <dbReference type="SAM" id="MobiDB-lite"/>
    </source>
</evidence>
<dbReference type="GO" id="GO:0006897">
    <property type="term" value="P:endocytosis"/>
    <property type="evidence" value="ECO:0007669"/>
    <property type="project" value="UniProtKB-KW"/>
</dbReference>
<dbReference type="InterPro" id="IPR003123">
    <property type="entry name" value="VPS9"/>
</dbReference>
<dbReference type="PROSITE" id="PS51205">
    <property type="entry name" value="VPS9"/>
    <property type="match status" value="1"/>
</dbReference>
<dbReference type="SMART" id="SM00167">
    <property type="entry name" value="VPS9"/>
    <property type="match status" value="1"/>
</dbReference>
<feature type="compositionally biased region" description="Low complexity" evidence="7">
    <location>
        <begin position="869"/>
        <end position="886"/>
    </location>
</feature>
<dbReference type="EMBL" id="JAPDFW010000044">
    <property type="protein sequence ID" value="KAJ5078795.1"/>
    <property type="molecule type" value="Genomic_DNA"/>
</dbReference>
<feature type="domain" description="VPS9" evidence="9">
    <location>
        <begin position="705"/>
        <end position="845"/>
    </location>
</feature>
<comment type="subcellular location">
    <subcellularLocation>
        <location evidence="1">Membrane</location>
        <topology evidence="1">Peripheral membrane protein</topology>
    </subcellularLocation>
</comment>
<dbReference type="PANTHER" id="PTHR23101:SF128">
    <property type="entry name" value="VPS9 DOMAIN-CONTAINING PROTEIN"/>
    <property type="match status" value="1"/>
</dbReference>
<feature type="domain" description="Ras-GAP" evidence="8">
    <location>
        <begin position="151"/>
        <end position="270"/>
    </location>
</feature>
<keyword evidence="4" id="KW-0344">Guanine-nucleotide releasing factor</keyword>
<evidence type="ECO:0000259" key="8">
    <source>
        <dbReference type="PROSITE" id="PS50018"/>
    </source>
</evidence>
<dbReference type="PROSITE" id="PS50018">
    <property type="entry name" value="RAS_GTPASE_ACTIV_2"/>
    <property type="match status" value="1"/>
</dbReference>
<keyword evidence="5" id="KW-0472">Membrane</keyword>
<evidence type="ECO:0000256" key="5">
    <source>
        <dbReference type="ARBA" id="ARBA00023136"/>
    </source>
</evidence>
<dbReference type="Proteomes" id="UP001149090">
    <property type="component" value="Unassembled WGS sequence"/>
</dbReference>
<dbReference type="InterPro" id="IPR008936">
    <property type="entry name" value="Rho_GTPase_activation_prot"/>
</dbReference>
<dbReference type="GO" id="GO:0005085">
    <property type="term" value="F:guanyl-nucleotide exchange factor activity"/>
    <property type="evidence" value="ECO:0007669"/>
    <property type="project" value="UniProtKB-KW"/>
</dbReference>
<evidence type="ECO:0000256" key="4">
    <source>
        <dbReference type="ARBA" id="ARBA00022658"/>
    </source>
</evidence>
<dbReference type="GO" id="GO:0005829">
    <property type="term" value="C:cytosol"/>
    <property type="evidence" value="ECO:0007669"/>
    <property type="project" value="TreeGrafter"/>
</dbReference>
<dbReference type="OMA" id="KRITIWE"/>
<dbReference type="PANTHER" id="PTHR23101">
    <property type="entry name" value="RAB GDP/GTP EXCHANGE FACTOR"/>
    <property type="match status" value="1"/>
</dbReference>
<accession>A0A9Q0LVU0</accession>
<evidence type="ECO:0000256" key="1">
    <source>
        <dbReference type="ARBA" id="ARBA00004170"/>
    </source>
</evidence>
<evidence type="ECO:0000256" key="6">
    <source>
        <dbReference type="SAM" id="Coils"/>
    </source>
</evidence>
<dbReference type="SUPFAM" id="SSF109993">
    <property type="entry name" value="VPS9 domain"/>
    <property type="match status" value="1"/>
</dbReference>
<reference evidence="10" key="1">
    <citation type="submission" date="2022-10" db="EMBL/GenBank/DDBJ databases">
        <title>Novel sulphate-reducing endosymbionts in the free-living metamonad Anaeramoeba.</title>
        <authorList>
            <person name="Jerlstrom-Hultqvist J."/>
            <person name="Cepicka I."/>
            <person name="Gallot-Lavallee L."/>
            <person name="Salas-Leiva D."/>
            <person name="Curtis B.A."/>
            <person name="Zahonova K."/>
            <person name="Pipaliya S."/>
            <person name="Dacks J."/>
            <person name="Roger A.J."/>
        </authorList>
    </citation>
    <scope>NUCLEOTIDE SEQUENCE</scope>
    <source>
        <strain evidence="10">BMAN</strain>
    </source>
</reference>
<dbReference type="Gene3D" id="1.20.1050.80">
    <property type="entry name" value="VPS9 domain"/>
    <property type="match status" value="1"/>
</dbReference>
<evidence type="ECO:0000256" key="2">
    <source>
        <dbReference type="ARBA" id="ARBA00008489"/>
    </source>
</evidence>
<dbReference type="GO" id="GO:0016020">
    <property type="term" value="C:membrane"/>
    <property type="evidence" value="ECO:0007669"/>
    <property type="project" value="UniProtKB-SubCell"/>
</dbReference>
<evidence type="ECO:0000259" key="9">
    <source>
        <dbReference type="PROSITE" id="PS51205"/>
    </source>
</evidence>
<sequence length="886" mass="102964">MSRKRITIWEQIQEIQEILKKEKSSIDAEQKSLEAIKKKAEKLLQRLQTDLVEWTNMNRLSETLTETNVGFMLHSSKNELNSWKVEMYEFLQSPLSNIQRSKYQQMIQLLRDSPEILARAIILTPGLQRNYIETLSHSAIFSLFGNLCNDQEEFKMLILLKSCILEQLKLSPEPRTMLSSNKLLSRLLSAYVKNSQTQSFLISGLRDPMLALIQESSIDFSPQKEDEQKEGPDLVTTKLASFMKQFLDSMEKKIPLLPYGIRWLSKTFRNLCFLLHQERYGVITDIPITKTHKNNLTQIAKIFLSICSSKDDRRISMRNITQKIGEYDINISRFFAEIANVIDQVKPIEPQIENKKKKTKEDLFFVGRKPLLKSTLITPNDVYSLHQLIYQYATEVLPKTKDKLDLEAPLIKFILEFGKPPELIPAEHNKYLSLSLTLTLPAPPKLSLNTKNVVTKERGRSFFFSNKTNRSISVPKQDPVIAKKIKISQASFLQDAEKKFKQALWTIQFSNVESYKNKNIIDILRSEKEIAFASNSINQACILDATIRALEKITQNEKKLDQSSLMLKIKQSYFSRKNHLHNLVSQKYDYQGIVNRLEELVNQTESRMTSFDNFIRALVVRAFIEKYSDTLQDSIKIIKESSDLEILRKNTTDFFDSSQNILKMDPLCSVYSKTLRPLLISIQNHVFIQIHDFIFQPIFMKEQFEQEDNDFSIKMTEIRKKLTPQILQIPQEVWKKELWILAIEELMTLNQFKSPSLKIGVLAKCAKIINNILLFSGIREIGADLMLPIIIYVIVVTNPPNLPSNIRFVDIFGDRDVIDPEQDYWLTVFKSAYAYLKDLDLKTLDQPKNSENETRIRFEDDDYNDENINENNNKNNNNNNDENNNN</sequence>